<gene>
    <name evidence="1" type="ORF">LCPAC404_00920</name>
</gene>
<organism evidence="1">
    <name type="scientific">Pithovirus LCPAC404</name>
    <dbReference type="NCBI Taxonomy" id="2506597"/>
    <lineage>
        <taxon>Viruses</taxon>
        <taxon>Pithoviruses</taxon>
    </lineage>
</organism>
<protein>
    <submittedName>
        <fullName evidence="1">DNA-directed RNA polymerase subunit alpha</fullName>
    </submittedName>
</protein>
<dbReference type="Gene3D" id="2.40.40.20">
    <property type="match status" value="1"/>
</dbReference>
<sequence>MSEMFNSIGKEESLWKRKVLSDYGPQKEKFEDTWKEMAKSLSELPDLIPDFYAVSISPYNAADIYTLPILPYNADFDGDEETIHTPRPRNIFKR</sequence>
<dbReference type="SUPFAM" id="SSF64484">
    <property type="entry name" value="beta and beta-prime subunits of DNA dependent RNA-polymerase"/>
    <property type="match status" value="1"/>
</dbReference>
<proteinExistence type="predicted"/>
<name>A0A481ZBZ0_9VIRU</name>
<keyword evidence="1" id="KW-0804">Transcription</keyword>
<accession>A0A481ZBZ0</accession>
<reference evidence="1" key="1">
    <citation type="journal article" date="2019" name="MBio">
        <title>Virus Genomes from Deep Sea Sediments Expand the Ocean Megavirome and Support Independent Origins of Viral Gigantism.</title>
        <authorList>
            <person name="Backstrom D."/>
            <person name="Yutin N."/>
            <person name="Jorgensen S.L."/>
            <person name="Dharamshi J."/>
            <person name="Homa F."/>
            <person name="Zaremba-Niedwiedzka K."/>
            <person name="Spang A."/>
            <person name="Wolf Y.I."/>
            <person name="Koonin E.V."/>
            <person name="Ettema T.J."/>
        </authorList>
    </citation>
    <scope>NUCLEOTIDE SEQUENCE</scope>
</reference>
<dbReference type="GO" id="GO:0000428">
    <property type="term" value="C:DNA-directed RNA polymerase complex"/>
    <property type="evidence" value="ECO:0007669"/>
    <property type="project" value="UniProtKB-KW"/>
</dbReference>
<keyword evidence="1" id="KW-0240">DNA-directed RNA polymerase</keyword>
<dbReference type="EMBL" id="MK500595">
    <property type="protein sequence ID" value="QBK93388.1"/>
    <property type="molecule type" value="Genomic_DNA"/>
</dbReference>
<evidence type="ECO:0000313" key="1">
    <source>
        <dbReference type="EMBL" id="QBK93388.1"/>
    </source>
</evidence>